<protein>
    <submittedName>
        <fullName evidence="1">Uncharacterized protein</fullName>
    </submittedName>
</protein>
<proteinExistence type="predicted"/>
<dbReference type="Proteomes" id="UP000729402">
    <property type="component" value="Unassembled WGS sequence"/>
</dbReference>
<name>A0A8J6BTY5_ZIZPA</name>
<dbReference type="AlphaFoldDB" id="A0A8J6BTY5"/>
<gene>
    <name evidence="1" type="ORF">GUJ93_ZPchr0012g21814</name>
</gene>
<accession>A0A8J6BTY5</accession>
<comment type="caution">
    <text evidence="1">The sequence shown here is derived from an EMBL/GenBank/DDBJ whole genome shotgun (WGS) entry which is preliminary data.</text>
</comment>
<keyword evidence="2" id="KW-1185">Reference proteome</keyword>
<reference evidence="1" key="2">
    <citation type="submission" date="2021-02" db="EMBL/GenBank/DDBJ databases">
        <authorList>
            <person name="Kimball J.A."/>
            <person name="Haas M.W."/>
            <person name="Macchietto M."/>
            <person name="Kono T."/>
            <person name="Duquette J."/>
            <person name="Shao M."/>
        </authorList>
    </citation>
    <scope>NUCLEOTIDE SEQUENCE</scope>
    <source>
        <tissue evidence="1">Fresh leaf tissue</tissue>
    </source>
</reference>
<dbReference type="EMBL" id="JAAALK010000080">
    <property type="protein sequence ID" value="KAG8093356.1"/>
    <property type="molecule type" value="Genomic_DNA"/>
</dbReference>
<evidence type="ECO:0000313" key="1">
    <source>
        <dbReference type="EMBL" id="KAG8093356.1"/>
    </source>
</evidence>
<sequence length="91" mass="9915">MAPEQISYAANVWTGTIVPLGSLMRSLNISGAGMECLNRKSRTWFSGMDAVDSSLSLGIRKVALCGIFSCTILMSMTKAQLQCLRPTLREQ</sequence>
<reference evidence="1" key="1">
    <citation type="journal article" date="2021" name="bioRxiv">
        <title>Whole Genome Assembly and Annotation of Northern Wild Rice, Zizania palustris L., Supports a Whole Genome Duplication in the Zizania Genus.</title>
        <authorList>
            <person name="Haas M."/>
            <person name="Kono T."/>
            <person name="Macchietto M."/>
            <person name="Millas R."/>
            <person name="McGilp L."/>
            <person name="Shao M."/>
            <person name="Duquette J."/>
            <person name="Hirsch C.N."/>
            <person name="Kimball J."/>
        </authorList>
    </citation>
    <scope>NUCLEOTIDE SEQUENCE</scope>
    <source>
        <tissue evidence="1">Fresh leaf tissue</tissue>
    </source>
</reference>
<organism evidence="1 2">
    <name type="scientific">Zizania palustris</name>
    <name type="common">Northern wild rice</name>
    <dbReference type="NCBI Taxonomy" id="103762"/>
    <lineage>
        <taxon>Eukaryota</taxon>
        <taxon>Viridiplantae</taxon>
        <taxon>Streptophyta</taxon>
        <taxon>Embryophyta</taxon>
        <taxon>Tracheophyta</taxon>
        <taxon>Spermatophyta</taxon>
        <taxon>Magnoliopsida</taxon>
        <taxon>Liliopsida</taxon>
        <taxon>Poales</taxon>
        <taxon>Poaceae</taxon>
        <taxon>BOP clade</taxon>
        <taxon>Oryzoideae</taxon>
        <taxon>Oryzeae</taxon>
        <taxon>Zizaniinae</taxon>
        <taxon>Zizania</taxon>
    </lineage>
</organism>
<evidence type="ECO:0000313" key="2">
    <source>
        <dbReference type="Proteomes" id="UP000729402"/>
    </source>
</evidence>